<dbReference type="GO" id="GO:0051087">
    <property type="term" value="F:protein-folding chaperone binding"/>
    <property type="evidence" value="ECO:0007669"/>
    <property type="project" value="InterPro"/>
</dbReference>
<dbReference type="SUPFAM" id="SSF54236">
    <property type="entry name" value="Ubiquitin-like"/>
    <property type="match status" value="1"/>
</dbReference>
<dbReference type="PROSITE" id="PS50053">
    <property type="entry name" value="UBIQUITIN_2"/>
    <property type="match status" value="1"/>
</dbReference>
<sequence>MNGGEINSRYFILHLGVLHGSDRYEVHLHMEREPLVRDLQEELEKKARVMVANQKLMFRGQRLHQCPDTSLSSLGIFNGNQIILIGEKLKGAEDTHYGRLLSIEKDVQLIDDVLELICRDFEKIKENATNPRQCSNLLVDLHARAQRCNQDLNKFDQVANNVTVDSSEYEALRKKNEVLNRIKDRLDITNNVSSAISTYGSQTQS</sequence>
<protein>
    <recommendedName>
        <fullName evidence="1">Ubiquitin-like domain-containing protein</fullName>
    </recommendedName>
</protein>
<dbReference type="Gene3D" id="3.10.20.90">
    <property type="entry name" value="Phosphatidylinositol 3-kinase Catalytic Subunit, Chain A, domain 1"/>
    <property type="match status" value="1"/>
</dbReference>
<evidence type="ECO:0000259" key="1">
    <source>
        <dbReference type="PROSITE" id="PS50053"/>
    </source>
</evidence>
<dbReference type="InterPro" id="IPR036533">
    <property type="entry name" value="BAG_dom_sf"/>
</dbReference>
<evidence type="ECO:0000313" key="4">
    <source>
        <dbReference type="Proteomes" id="UP000677228"/>
    </source>
</evidence>
<dbReference type="SUPFAM" id="SSF63491">
    <property type="entry name" value="BAG domain"/>
    <property type="match status" value="1"/>
</dbReference>
<accession>A0A8S2CLQ5</accession>
<dbReference type="InterPro" id="IPR029071">
    <property type="entry name" value="Ubiquitin-like_domsf"/>
</dbReference>
<gene>
    <name evidence="2" type="ORF">OVA965_LOCUS59</name>
    <name evidence="3" type="ORF">TMI583_LOCUS59</name>
</gene>
<dbReference type="InterPro" id="IPR000626">
    <property type="entry name" value="Ubiquitin-like_dom"/>
</dbReference>
<dbReference type="AlphaFoldDB" id="A0A8S2CLQ5"/>
<organism evidence="2 4">
    <name type="scientific">Didymodactylos carnosus</name>
    <dbReference type="NCBI Taxonomy" id="1234261"/>
    <lineage>
        <taxon>Eukaryota</taxon>
        <taxon>Metazoa</taxon>
        <taxon>Spiralia</taxon>
        <taxon>Gnathifera</taxon>
        <taxon>Rotifera</taxon>
        <taxon>Eurotatoria</taxon>
        <taxon>Bdelloidea</taxon>
        <taxon>Philodinida</taxon>
        <taxon>Philodinidae</taxon>
        <taxon>Didymodactylos</taxon>
    </lineage>
</organism>
<evidence type="ECO:0000313" key="3">
    <source>
        <dbReference type="EMBL" id="CAF3492558.1"/>
    </source>
</evidence>
<reference evidence="2" key="1">
    <citation type="submission" date="2021-02" db="EMBL/GenBank/DDBJ databases">
        <authorList>
            <person name="Nowell W R."/>
        </authorList>
    </citation>
    <scope>NUCLEOTIDE SEQUENCE</scope>
</reference>
<proteinExistence type="predicted"/>
<dbReference type="EMBL" id="CAJNOK010000002">
    <property type="protein sequence ID" value="CAF0721234.1"/>
    <property type="molecule type" value="Genomic_DNA"/>
</dbReference>
<evidence type="ECO:0000313" key="2">
    <source>
        <dbReference type="EMBL" id="CAF0721234.1"/>
    </source>
</evidence>
<feature type="domain" description="Ubiquitin-like" evidence="1">
    <location>
        <begin position="11"/>
        <end position="91"/>
    </location>
</feature>
<comment type="caution">
    <text evidence="2">The sequence shown here is derived from an EMBL/GenBank/DDBJ whole genome shotgun (WGS) entry which is preliminary data.</text>
</comment>
<dbReference type="Gene3D" id="1.20.58.120">
    <property type="entry name" value="BAG domain"/>
    <property type="match status" value="1"/>
</dbReference>
<name>A0A8S2CLQ5_9BILA</name>
<dbReference type="Proteomes" id="UP000682733">
    <property type="component" value="Unassembled WGS sequence"/>
</dbReference>
<dbReference type="EMBL" id="CAJOBA010000002">
    <property type="protein sequence ID" value="CAF3492558.1"/>
    <property type="molecule type" value="Genomic_DNA"/>
</dbReference>
<dbReference type="Proteomes" id="UP000677228">
    <property type="component" value="Unassembled WGS sequence"/>
</dbReference>